<name>A0A8S1YGP4_9CILI</name>
<protein>
    <submittedName>
        <fullName evidence="2">Uncharacterized protein</fullName>
    </submittedName>
</protein>
<proteinExistence type="predicted"/>
<organism evidence="2 3">
    <name type="scientific">Paramecium pentaurelia</name>
    <dbReference type="NCBI Taxonomy" id="43138"/>
    <lineage>
        <taxon>Eukaryota</taxon>
        <taxon>Sar</taxon>
        <taxon>Alveolata</taxon>
        <taxon>Ciliophora</taxon>
        <taxon>Intramacronucleata</taxon>
        <taxon>Oligohymenophorea</taxon>
        <taxon>Peniculida</taxon>
        <taxon>Parameciidae</taxon>
        <taxon>Paramecium</taxon>
    </lineage>
</organism>
<dbReference type="EMBL" id="CAJJDO010000176">
    <property type="protein sequence ID" value="CAD8213245.1"/>
    <property type="molecule type" value="Genomic_DNA"/>
</dbReference>
<dbReference type="Proteomes" id="UP000689195">
    <property type="component" value="Unassembled WGS sequence"/>
</dbReference>
<reference evidence="2" key="1">
    <citation type="submission" date="2021-01" db="EMBL/GenBank/DDBJ databases">
        <authorList>
            <consortium name="Genoscope - CEA"/>
            <person name="William W."/>
        </authorList>
    </citation>
    <scope>NUCLEOTIDE SEQUENCE</scope>
</reference>
<keyword evidence="3" id="KW-1185">Reference proteome</keyword>
<evidence type="ECO:0000256" key="1">
    <source>
        <dbReference type="SAM" id="SignalP"/>
    </source>
</evidence>
<accession>A0A8S1YGP4</accession>
<evidence type="ECO:0000313" key="3">
    <source>
        <dbReference type="Proteomes" id="UP000689195"/>
    </source>
</evidence>
<evidence type="ECO:0000313" key="2">
    <source>
        <dbReference type="EMBL" id="CAD8213245.1"/>
    </source>
</evidence>
<dbReference type="AlphaFoldDB" id="A0A8S1YGP4"/>
<sequence>MKLLLLFFLLEYSDFAPLPAADDNAKCSQNDLYILSKASIIRGNYNDVASQFNGALLSSARTTTFWTQGINNLPLRNLLYYYPPNLLQGHAVAYIGQSIIVEFYQAYKINTVKFWMLDIDDRQTDMKVFVIAADRKTEKVIYDGIVPPNVNVVKFSDQLVSGVKFFNRGGDSKYHKFMSIIKIQALYAF</sequence>
<feature type="chain" id="PRO_5035895961" evidence="1">
    <location>
        <begin position="16"/>
        <end position="189"/>
    </location>
</feature>
<comment type="caution">
    <text evidence="2">The sequence shown here is derived from an EMBL/GenBank/DDBJ whole genome shotgun (WGS) entry which is preliminary data.</text>
</comment>
<gene>
    <name evidence="2" type="ORF">PPENT_87.1.T1760007</name>
</gene>
<keyword evidence="1" id="KW-0732">Signal</keyword>
<feature type="signal peptide" evidence="1">
    <location>
        <begin position="1"/>
        <end position="15"/>
    </location>
</feature>